<protein>
    <submittedName>
        <fullName evidence="1">Uncharacterized protein</fullName>
    </submittedName>
</protein>
<dbReference type="STRING" id="1122184.SAMN02745176_00896"/>
<dbReference type="AlphaFoldDB" id="A0A1M6CQI9"/>
<organism evidence="1 2">
    <name type="scientific">Lutispora thermophila DSM 19022</name>
    <dbReference type="NCBI Taxonomy" id="1122184"/>
    <lineage>
        <taxon>Bacteria</taxon>
        <taxon>Bacillati</taxon>
        <taxon>Bacillota</taxon>
        <taxon>Clostridia</taxon>
        <taxon>Lutisporales</taxon>
        <taxon>Lutisporaceae</taxon>
        <taxon>Lutispora</taxon>
    </lineage>
</organism>
<dbReference type="RefSeq" id="WP_175548357.1">
    <property type="nucleotide sequence ID" value="NZ_FQZS01000005.1"/>
</dbReference>
<name>A0A1M6CQI9_9FIRM</name>
<accession>A0A1M6CQI9</accession>
<keyword evidence="2" id="KW-1185">Reference proteome</keyword>
<proteinExistence type="predicted"/>
<reference evidence="1 2" key="1">
    <citation type="submission" date="2016-11" db="EMBL/GenBank/DDBJ databases">
        <authorList>
            <person name="Jaros S."/>
            <person name="Januszkiewicz K."/>
            <person name="Wedrychowicz H."/>
        </authorList>
    </citation>
    <scope>NUCLEOTIDE SEQUENCE [LARGE SCALE GENOMIC DNA]</scope>
    <source>
        <strain evidence="1 2">DSM 19022</strain>
    </source>
</reference>
<dbReference type="EMBL" id="FQZS01000005">
    <property type="protein sequence ID" value="SHI63246.1"/>
    <property type="molecule type" value="Genomic_DNA"/>
</dbReference>
<evidence type="ECO:0000313" key="2">
    <source>
        <dbReference type="Proteomes" id="UP000184442"/>
    </source>
</evidence>
<dbReference type="Proteomes" id="UP000184442">
    <property type="component" value="Unassembled WGS sequence"/>
</dbReference>
<evidence type="ECO:0000313" key="1">
    <source>
        <dbReference type="EMBL" id="SHI63246.1"/>
    </source>
</evidence>
<sequence length="58" mass="6502">MGYDVPKQMESKDISKDDKKEILTRAAHAVGHEGPLSEDDMNKIELAIKIALAKHKEQ</sequence>
<gene>
    <name evidence="1" type="ORF">SAMN02745176_00896</name>
</gene>